<gene>
    <name evidence="13" type="primary">aat</name>
    <name evidence="13" type="ORF">VIBNI_A2416</name>
</gene>
<evidence type="ECO:0000256" key="7">
    <source>
        <dbReference type="ARBA" id="ARBA00026106"/>
    </source>
</evidence>
<dbReference type="InterPro" id="IPR051926">
    <property type="entry name" value="Ala_Aminotransferase"/>
</dbReference>
<evidence type="ECO:0000256" key="3">
    <source>
        <dbReference type="ARBA" id="ARBA00011738"/>
    </source>
</evidence>
<dbReference type="PANTHER" id="PTHR43488">
    <property type="entry name" value="GLUTAMATE-PYRUVATE AMINOTRANSFERASE ALAA"/>
    <property type="match status" value="1"/>
</dbReference>
<dbReference type="eggNOG" id="COG0436">
    <property type="taxonomic scope" value="Bacteria"/>
</dbReference>
<dbReference type="Gene3D" id="3.90.1150.10">
    <property type="entry name" value="Aspartate Aminotransferase, domain 1"/>
    <property type="match status" value="1"/>
</dbReference>
<dbReference type="PATRIC" id="fig|1260221.3.peg.2300"/>
<dbReference type="STRING" id="28173.VIBNI_A2416"/>
<dbReference type="RefSeq" id="WP_004406192.1">
    <property type="nucleotide sequence ID" value="NC_022528.1"/>
</dbReference>
<comment type="pathway">
    <text evidence="10">Amino-acid biosynthesis; L-alanine biosynthesis.</text>
</comment>
<dbReference type="InterPro" id="IPR015421">
    <property type="entry name" value="PyrdxlP-dep_Trfase_major"/>
</dbReference>
<dbReference type="InterPro" id="IPR015422">
    <property type="entry name" value="PyrdxlP-dep_Trfase_small"/>
</dbReference>
<dbReference type="Gene3D" id="3.40.640.10">
    <property type="entry name" value="Type I PLP-dependent aspartate aminotransferase-like (Major domain)"/>
    <property type="match status" value="1"/>
</dbReference>
<keyword evidence="14" id="KW-1185">Reference proteome</keyword>
<evidence type="ECO:0000256" key="10">
    <source>
        <dbReference type="ARBA" id="ARBA00060661"/>
    </source>
</evidence>
<comment type="cofactor">
    <cofactor evidence="1">
        <name>pyridoxal 5'-phosphate</name>
        <dbReference type="ChEBI" id="CHEBI:597326"/>
    </cofactor>
</comment>
<dbReference type="GO" id="GO:0030170">
    <property type="term" value="F:pyridoxal phosphate binding"/>
    <property type="evidence" value="ECO:0007669"/>
    <property type="project" value="InterPro"/>
</dbReference>
<dbReference type="Pfam" id="PF00155">
    <property type="entry name" value="Aminotran_1_2"/>
    <property type="match status" value="1"/>
</dbReference>
<keyword evidence="6" id="KW-0663">Pyridoxal phosphate</keyword>
<evidence type="ECO:0000313" key="14">
    <source>
        <dbReference type="Proteomes" id="UP000016895"/>
    </source>
</evidence>
<dbReference type="AlphaFoldDB" id="U4KDA5"/>
<dbReference type="InterPro" id="IPR015424">
    <property type="entry name" value="PyrdxlP-dep_Trfase"/>
</dbReference>
<dbReference type="FunFam" id="3.40.640.10:FF:000019">
    <property type="entry name" value="Pyridoxal phosphate-dependent aminotransferase"/>
    <property type="match status" value="1"/>
</dbReference>
<reference evidence="13 14" key="1">
    <citation type="journal article" date="2013" name="ISME J.">
        <title>Comparative genomics of pathogenic lineages of Vibrio nigripulchritudo identifies virulence-associated traits.</title>
        <authorList>
            <person name="Goudenege D."/>
            <person name="Labreuche Y."/>
            <person name="Krin E."/>
            <person name="Ansquer D."/>
            <person name="Mangenot S."/>
            <person name="Calteau A."/>
            <person name="Medigue C."/>
            <person name="Mazel D."/>
            <person name="Polz M.F."/>
            <person name="Le Roux F."/>
        </authorList>
    </citation>
    <scope>NUCLEOTIDE SEQUENCE [LARGE SCALE GENOMIC DNA]</scope>
    <source>
        <strain evidence="14">SnF1</strain>
    </source>
</reference>
<evidence type="ECO:0000256" key="4">
    <source>
        <dbReference type="ARBA" id="ARBA00022576"/>
    </source>
</evidence>
<evidence type="ECO:0000256" key="1">
    <source>
        <dbReference type="ARBA" id="ARBA00001933"/>
    </source>
</evidence>
<comment type="similarity">
    <text evidence="2">Belongs to the class-I pyridoxal-phosphate-dependent aminotransferase family.</text>
</comment>
<evidence type="ECO:0000313" key="13">
    <source>
        <dbReference type="EMBL" id="CCO58482.1"/>
    </source>
</evidence>
<evidence type="ECO:0000256" key="8">
    <source>
        <dbReference type="ARBA" id="ARBA00051882"/>
    </source>
</evidence>
<comment type="subunit">
    <text evidence="3">Homodimer.</text>
</comment>
<dbReference type="SUPFAM" id="SSF53383">
    <property type="entry name" value="PLP-dependent transferases"/>
    <property type="match status" value="1"/>
</dbReference>
<organism evidence="13 14">
    <name type="scientific">Vibrio nigripulchritudo</name>
    <dbReference type="NCBI Taxonomy" id="28173"/>
    <lineage>
        <taxon>Bacteria</taxon>
        <taxon>Pseudomonadati</taxon>
        <taxon>Pseudomonadota</taxon>
        <taxon>Gammaproteobacteria</taxon>
        <taxon>Vibrionales</taxon>
        <taxon>Vibrionaceae</taxon>
        <taxon>Vibrio</taxon>
    </lineage>
</organism>
<dbReference type="GO" id="GO:0004021">
    <property type="term" value="F:L-alanine:2-oxoglutarate aminotransferase activity"/>
    <property type="evidence" value="ECO:0007669"/>
    <property type="project" value="UniProtKB-EC"/>
</dbReference>
<accession>U4KDA5</accession>
<dbReference type="KEGG" id="vni:VIBNI_A2416"/>
<evidence type="ECO:0000256" key="9">
    <source>
        <dbReference type="ARBA" id="ARBA00057611"/>
    </source>
</evidence>
<sequence>MQNIGMSSKLDNVCYDIRGPVLKHAKRMEEEGHKILKLNIGNPAPFGFDAPDEILVDVIRNLPTSQGYCDSKGIYSARKAVVQHYQRKGLLNLDVEDVYIGNGVSELIVMAMQALLDNGDEMLVPAPDYPLWTAAVSLSGGNAVHYLCDEESDWYPDLEDIKAKITPKTRGLVLINPNNPTGAVYSRDFLLEIVEIARQHKLIIFADEIYDKVLYDGATHTSISTLADDVLMVTFNGLSKAYRVCGFRGGWMFLTGPKAQAKGYVDGLDMLSSMRLCANVPMQHAIQTALGGYQSINELILPGGRLLEQRDKAYEMITQIPGISCVKPKGAMYLFPKIDVKKFNISNDLKFVQDFLIQEKVLLVQGSGFNWPKPDHFRIVTLPHIEDLETAIGRLDRFLTTYRQ</sequence>
<evidence type="ECO:0000256" key="2">
    <source>
        <dbReference type="ARBA" id="ARBA00007441"/>
    </source>
</evidence>
<dbReference type="OrthoDB" id="9803354at2"/>
<dbReference type="Proteomes" id="UP000016895">
    <property type="component" value="Chromosome 1"/>
</dbReference>
<dbReference type="EMBL" id="FO203526">
    <property type="protein sequence ID" value="CCO58482.1"/>
    <property type="molecule type" value="Genomic_DNA"/>
</dbReference>
<evidence type="ECO:0000256" key="11">
    <source>
        <dbReference type="ARBA" id="ARBA00070476"/>
    </source>
</evidence>
<keyword evidence="5 13" id="KW-0808">Transferase</keyword>
<feature type="domain" description="Aminotransferase class I/classII large" evidence="12">
    <location>
        <begin position="35"/>
        <end position="394"/>
    </location>
</feature>
<evidence type="ECO:0000256" key="6">
    <source>
        <dbReference type="ARBA" id="ARBA00022898"/>
    </source>
</evidence>
<protein>
    <recommendedName>
        <fullName evidence="11">Glutamate-pyruvate aminotransferase AlaA</fullName>
        <ecNumber evidence="7">2.6.1.2</ecNumber>
    </recommendedName>
</protein>
<evidence type="ECO:0000259" key="12">
    <source>
        <dbReference type="Pfam" id="PF00155"/>
    </source>
</evidence>
<proteinExistence type="inferred from homology"/>
<evidence type="ECO:0000256" key="5">
    <source>
        <dbReference type="ARBA" id="ARBA00022679"/>
    </source>
</evidence>
<dbReference type="PANTHER" id="PTHR43488:SF2">
    <property type="entry name" value="GLUTAMATE-PYRUVATE AMINOTRANSFERASE ALAA"/>
    <property type="match status" value="1"/>
</dbReference>
<dbReference type="EC" id="2.6.1.2" evidence="7"/>
<comment type="function">
    <text evidence="9">Involved in the biosynthesis of alanine. Catalyzes the transamination of pyruvate by glutamate, leading to the formation of L-alanine and 2-oxoglutarate. Is also able to catalyze the reverse reaction.</text>
</comment>
<comment type="catalytic activity">
    <reaction evidence="8">
        <text>L-alanine + 2-oxoglutarate = pyruvate + L-glutamate</text>
        <dbReference type="Rhea" id="RHEA:19453"/>
        <dbReference type="ChEBI" id="CHEBI:15361"/>
        <dbReference type="ChEBI" id="CHEBI:16810"/>
        <dbReference type="ChEBI" id="CHEBI:29985"/>
        <dbReference type="ChEBI" id="CHEBI:57972"/>
        <dbReference type="EC" id="2.6.1.2"/>
    </reaction>
    <physiologicalReaction direction="right-to-left" evidence="8">
        <dbReference type="Rhea" id="RHEA:19455"/>
    </physiologicalReaction>
</comment>
<dbReference type="InterPro" id="IPR004839">
    <property type="entry name" value="Aminotransferase_I/II_large"/>
</dbReference>
<name>U4KDA5_9VIBR</name>
<dbReference type="CDD" id="cd00609">
    <property type="entry name" value="AAT_like"/>
    <property type="match status" value="1"/>
</dbReference>
<keyword evidence="4 13" id="KW-0032">Aminotransferase</keyword>